<sequence>MMDMESWVITMNQRAREISRGGEVLRNRKRAYIYRLPAYVHIEQGDFVYRPYKVSFGPYYHGHESCQPKEVQKESCLIQFLARSGRPLEYFVVALADNVEDLKNAYDKLDRYWEDDTEAFLRLMILDGCFLIQILRAGCAFFYEDVSDSPELGTDEISVSEMEYYVHDMLLLENQLPMLVLEMLFSAENDNNRLEYVQVTELILKFLSLLGTPVLRKDDTEREGKHLHVLDLYRRSLLNPEFRLKEKREKTRMQFGFNMGKKRRPQTGVDFNIPSATELHQAGMGFTTSKKTSLMDISFGRRTLKLPQISLDNVSKSSFLNIIAFEQLHKGAGNEFTSYIHFMGSLLQDSNDVSLLQSRGIIRTTLRRDEVAELFSRLRRNTVINPDKMLAYEYWTVARRVRLRFNKMSNEWRRDLFQTYLRSPWAIISVIAAILIFTLTIIQTVYTVLSYVNRK</sequence>
<organism evidence="2">
    <name type="scientific">Sesamum angustifolium</name>
    <dbReference type="NCBI Taxonomy" id="2727405"/>
    <lineage>
        <taxon>Eukaryota</taxon>
        <taxon>Viridiplantae</taxon>
        <taxon>Streptophyta</taxon>
        <taxon>Embryophyta</taxon>
        <taxon>Tracheophyta</taxon>
        <taxon>Spermatophyta</taxon>
        <taxon>Magnoliopsida</taxon>
        <taxon>eudicotyledons</taxon>
        <taxon>Gunneridae</taxon>
        <taxon>Pentapetalae</taxon>
        <taxon>asterids</taxon>
        <taxon>lamiids</taxon>
        <taxon>Lamiales</taxon>
        <taxon>Pedaliaceae</taxon>
        <taxon>Sesamum</taxon>
    </lineage>
</organism>
<gene>
    <name evidence="2" type="ORF">Sangu_0567500</name>
</gene>
<comment type="caution">
    <text evidence="2">The sequence shown here is derived from an EMBL/GenBank/DDBJ whole genome shotgun (WGS) entry which is preliminary data.</text>
</comment>
<accession>A0AAW2QA50</accession>
<protein>
    <submittedName>
        <fullName evidence="2">Uncharacterized protein</fullName>
    </submittedName>
</protein>
<reference evidence="2" key="1">
    <citation type="submission" date="2020-06" db="EMBL/GenBank/DDBJ databases">
        <authorList>
            <person name="Li T."/>
            <person name="Hu X."/>
            <person name="Zhang T."/>
            <person name="Song X."/>
            <person name="Zhang H."/>
            <person name="Dai N."/>
            <person name="Sheng W."/>
            <person name="Hou X."/>
            <person name="Wei L."/>
        </authorList>
    </citation>
    <scope>NUCLEOTIDE SEQUENCE</scope>
    <source>
        <strain evidence="2">G01</strain>
        <tissue evidence="2">Leaf</tissue>
    </source>
</reference>
<name>A0AAW2QA50_9LAMI</name>
<keyword evidence="1" id="KW-0472">Membrane</keyword>
<evidence type="ECO:0000313" key="2">
    <source>
        <dbReference type="EMBL" id="KAL0364699.1"/>
    </source>
</evidence>
<proteinExistence type="predicted"/>
<dbReference type="PANTHER" id="PTHR31170">
    <property type="entry name" value="BNAC04G53230D PROTEIN"/>
    <property type="match status" value="1"/>
</dbReference>
<keyword evidence="1" id="KW-1133">Transmembrane helix</keyword>
<dbReference type="Pfam" id="PF03140">
    <property type="entry name" value="DUF247"/>
    <property type="match status" value="1"/>
</dbReference>
<dbReference type="InterPro" id="IPR004158">
    <property type="entry name" value="DUF247_pln"/>
</dbReference>
<dbReference type="AlphaFoldDB" id="A0AAW2QA50"/>
<dbReference type="PANTHER" id="PTHR31170:SF18">
    <property type="entry name" value="(WILD MALAYSIAN BANANA) HYPOTHETICAL PROTEIN"/>
    <property type="match status" value="1"/>
</dbReference>
<keyword evidence="1" id="KW-0812">Transmembrane</keyword>
<dbReference type="EMBL" id="JACGWK010000003">
    <property type="protein sequence ID" value="KAL0364699.1"/>
    <property type="molecule type" value="Genomic_DNA"/>
</dbReference>
<evidence type="ECO:0000256" key="1">
    <source>
        <dbReference type="SAM" id="Phobius"/>
    </source>
</evidence>
<reference evidence="2" key="2">
    <citation type="journal article" date="2024" name="Plant">
        <title>Genomic evolution and insights into agronomic trait innovations of Sesamum species.</title>
        <authorList>
            <person name="Miao H."/>
            <person name="Wang L."/>
            <person name="Qu L."/>
            <person name="Liu H."/>
            <person name="Sun Y."/>
            <person name="Le M."/>
            <person name="Wang Q."/>
            <person name="Wei S."/>
            <person name="Zheng Y."/>
            <person name="Lin W."/>
            <person name="Duan Y."/>
            <person name="Cao H."/>
            <person name="Xiong S."/>
            <person name="Wang X."/>
            <person name="Wei L."/>
            <person name="Li C."/>
            <person name="Ma Q."/>
            <person name="Ju M."/>
            <person name="Zhao R."/>
            <person name="Li G."/>
            <person name="Mu C."/>
            <person name="Tian Q."/>
            <person name="Mei H."/>
            <person name="Zhang T."/>
            <person name="Gao T."/>
            <person name="Zhang H."/>
        </authorList>
    </citation>
    <scope>NUCLEOTIDE SEQUENCE</scope>
    <source>
        <strain evidence="2">G01</strain>
    </source>
</reference>
<feature type="transmembrane region" description="Helical" evidence="1">
    <location>
        <begin position="425"/>
        <end position="449"/>
    </location>
</feature>